<dbReference type="Pfam" id="PF00027">
    <property type="entry name" value="cNMP_binding"/>
    <property type="match status" value="1"/>
</dbReference>
<dbReference type="Proteomes" id="UP000030002">
    <property type="component" value="Unassembled WGS sequence"/>
</dbReference>
<feature type="transmembrane region" description="Helical" evidence="6">
    <location>
        <begin position="285"/>
        <end position="304"/>
    </location>
</feature>
<gene>
    <name evidence="8" type="ORF">N802_11355</name>
</gene>
<keyword evidence="3 6" id="KW-0812">Transmembrane</keyword>
<feature type="transmembrane region" description="Helical" evidence="6">
    <location>
        <begin position="375"/>
        <end position="392"/>
    </location>
</feature>
<feature type="transmembrane region" description="Helical" evidence="6">
    <location>
        <begin position="255"/>
        <end position="278"/>
    </location>
</feature>
<dbReference type="PANTHER" id="PTHR23513">
    <property type="entry name" value="INTEGRAL MEMBRANE EFFLUX PROTEIN-RELATED"/>
    <property type="match status" value="1"/>
</dbReference>
<comment type="caution">
    <text evidence="8">The sequence shown here is derived from an EMBL/GenBank/DDBJ whole genome shotgun (WGS) entry which is preliminary data.</text>
</comment>
<evidence type="ECO:0000256" key="1">
    <source>
        <dbReference type="ARBA" id="ARBA00004651"/>
    </source>
</evidence>
<evidence type="ECO:0000313" key="8">
    <source>
        <dbReference type="EMBL" id="KGN29772.1"/>
    </source>
</evidence>
<dbReference type="SMART" id="SM00100">
    <property type="entry name" value="cNMP"/>
    <property type="match status" value="1"/>
</dbReference>
<dbReference type="InterPro" id="IPR018488">
    <property type="entry name" value="cNMP-bd_CS"/>
</dbReference>
<keyword evidence="4 6" id="KW-1133">Transmembrane helix</keyword>
<dbReference type="GO" id="GO:0005886">
    <property type="term" value="C:plasma membrane"/>
    <property type="evidence" value="ECO:0007669"/>
    <property type="project" value="UniProtKB-SubCell"/>
</dbReference>
<dbReference type="CDD" id="cd06173">
    <property type="entry name" value="MFS_MefA_like"/>
    <property type="match status" value="1"/>
</dbReference>
<evidence type="ECO:0000256" key="2">
    <source>
        <dbReference type="ARBA" id="ARBA00022475"/>
    </source>
</evidence>
<dbReference type="PROSITE" id="PS50042">
    <property type="entry name" value="CNMP_BINDING_3"/>
    <property type="match status" value="1"/>
</dbReference>
<feature type="domain" description="Cyclic nucleotide-binding" evidence="7">
    <location>
        <begin position="416"/>
        <end position="510"/>
    </location>
</feature>
<keyword evidence="2" id="KW-1003">Cell membrane</keyword>
<dbReference type="Pfam" id="PF07690">
    <property type="entry name" value="MFS_1"/>
    <property type="match status" value="1"/>
</dbReference>
<dbReference type="AlphaFoldDB" id="A0A0A0J0R0"/>
<feature type="transmembrane region" description="Helical" evidence="6">
    <location>
        <begin position="77"/>
        <end position="96"/>
    </location>
</feature>
<dbReference type="InterPro" id="IPR036259">
    <property type="entry name" value="MFS_trans_sf"/>
</dbReference>
<dbReference type="InterPro" id="IPR014710">
    <property type="entry name" value="RmlC-like_jellyroll"/>
</dbReference>
<dbReference type="SUPFAM" id="SSF103473">
    <property type="entry name" value="MFS general substrate transporter"/>
    <property type="match status" value="1"/>
</dbReference>
<dbReference type="PROSITE" id="PS00888">
    <property type="entry name" value="CNMP_BINDING_1"/>
    <property type="match status" value="1"/>
</dbReference>
<dbReference type="InterPro" id="IPR018490">
    <property type="entry name" value="cNMP-bd_dom_sf"/>
</dbReference>
<name>A0A0A0J0R0_9MICO</name>
<dbReference type="InterPro" id="IPR011701">
    <property type="entry name" value="MFS"/>
</dbReference>
<dbReference type="SUPFAM" id="SSF51206">
    <property type="entry name" value="cAMP-binding domain-like"/>
    <property type="match status" value="1"/>
</dbReference>
<evidence type="ECO:0000313" key="9">
    <source>
        <dbReference type="Proteomes" id="UP000030002"/>
    </source>
</evidence>
<keyword evidence="5 6" id="KW-0472">Membrane</keyword>
<comment type="subcellular location">
    <subcellularLocation>
        <location evidence="1">Cell membrane</location>
        <topology evidence="1">Multi-pass membrane protein</topology>
    </subcellularLocation>
</comment>
<feature type="transmembrane region" description="Helical" evidence="6">
    <location>
        <begin position="20"/>
        <end position="39"/>
    </location>
</feature>
<reference evidence="8 9" key="1">
    <citation type="submission" date="2013-08" db="EMBL/GenBank/DDBJ databases">
        <title>The genome sequence of Knoellia sinensis.</title>
        <authorList>
            <person name="Zhu W."/>
            <person name="Wang G."/>
        </authorList>
    </citation>
    <scope>NUCLEOTIDE SEQUENCE [LARGE SCALE GENOMIC DNA]</scope>
    <source>
        <strain evidence="8 9">KCTC 19936</strain>
    </source>
</reference>
<feature type="transmembrane region" description="Helical" evidence="6">
    <location>
        <begin position="351"/>
        <end position="369"/>
    </location>
</feature>
<dbReference type="GO" id="GO:0022857">
    <property type="term" value="F:transmembrane transporter activity"/>
    <property type="evidence" value="ECO:0007669"/>
    <property type="project" value="InterPro"/>
</dbReference>
<dbReference type="PROSITE" id="PS00889">
    <property type="entry name" value="CNMP_BINDING_2"/>
    <property type="match status" value="1"/>
</dbReference>
<evidence type="ECO:0000259" key="7">
    <source>
        <dbReference type="PROSITE" id="PS50042"/>
    </source>
</evidence>
<dbReference type="PRINTS" id="PR00103">
    <property type="entry name" value="CAMPKINASE"/>
</dbReference>
<dbReference type="RefSeq" id="WP_035919383.1">
    <property type="nucleotide sequence ID" value="NZ_AVPJ01000029.1"/>
</dbReference>
<proteinExistence type="predicted"/>
<evidence type="ECO:0000256" key="6">
    <source>
        <dbReference type="SAM" id="Phobius"/>
    </source>
</evidence>
<dbReference type="InterPro" id="IPR000595">
    <property type="entry name" value="cNMP-bd_dom"/>
</dbReference>
<dbReference type="STRING" id="1385520.N802_11355"/>
<dbReference type="Gene3D" id="1.20.1250.20">
    <property type="entry name" value="MFS general substrate transporter like domains"/>
    <property type="match status" value="1"/>
</dbReference>
<feature type="transmembrane region" description="Helical" evidence="6">
    <location>
        <begin position="45"/>
        <end position="65"/>
    </location>
</feature>
<keyword evidence="9" id="KW-1185">Reference proteome</keyword>
<accession>A0A0A0J0R0</accession>
<evidence type="ECO:0000256" key="3">
    <source>
        <dbReference type="ARBA" id="ARBA00022692"/>
    </source>
</evidence>
<evidence type="ECO:0000256" key="4">
    <source>
        <dbReference type="ARBA" id="ARBA00022989"/>
    </source>
</evidence>
<organism evidence="8 9">
    <name type="scientific">Knoellia sinensis KCTC 19936</name>
    <dbReference type="NCBI Taxonomy" id="1385520"/>
    <lineage>
        <taxon>Bacteria</taxon>
        <taxon>Bacillati</taxon>
        <taxon>Actinomycetota</taxon>
        <taxon>Actinomycetes</taxon>
        <taxon>Micrococcales</taxon>
        <taxon>Intrasporangiaceae</taxon>
        <taxon>Knoellia</taxon>
    </lineage>
</organism>
<evidence type="ECO:0000256" key="5">
    <source>
        <dbReference type="ARBA" id="ARBA00023136"/>
    </source>
</evidence>
<feature type="transmembrane region" description="Helical" evidence="6">
    <location>
        <begin position="222"/>
        <end position="249"/>
    </location>
</feature>
<dbReference type="Gene3D" id="2.60.120.10">
    <property type="entry name" value="Jelly Rolls"/>
    <property type="match status" value="1"/>
</dbReference>
<protein>
    <recommendedName>
        <fullName evidence="7">Cyclic nucleotide-binding domain-containing protein</fullName>
    </recommendedName>
</protein>
<sequence>MKLLRVVLGNPHLTRLEGGWAAVALVKWVLAILVALYAYRLGGATAVGLAAVARMVPAAVAAPWLSVYVDHHSRSRILVVSLAVRLVIALGLWAAVSWDASLAMVLVLAALYGIADCLQKPTQAALLGIHAHDPTELAAANALWSILDNAAFLVGSLLVGALVALVGLPAGFVMCAVVLAVGLAIVAGLPTDDAPPPLPDVSPHDELWAGITAIRKSRPLRLLTGVLAADMFIQAVVDVLVVVIAISLLGAGEAWAGWLSAAWGVGGVLGGATAATLLARRHITLGLVLGLLLGGLPLAAVALWPEQASAAALFVLIGVGFGMVEVALLNLTQRLVPVDVLARVYGAQETVTIAAMAAGSLVASGLVVWLGEEGALVATGLMLPLTALVVLARRRVLDGGIRVSDDDFHLLRRIEPFATLPVATIETLAVRSSHVTVPAGDHVIQKGEPGDEFFVIESGEVEVSVNGVVRRREGPGDYFGEIALLRGTARTATVKALIPLHLLVLSRAEFLAAVEHPRTRHGLNRTAEERLLPD</sequence>
<dbReference type="CDD" id="cd00038">
    <property type="entry name" value="CAP_ED"/>
    <property type="match status" value="1"/>
</dbReference>
<dbReference type="PANTHER" id="PTHR23513:SF6">
    <property type="entry name" value="MAJOR FACILITATOR SUPERFAMILY ASSOCIATED DOMAIN-CONTAINING PROTEIN"/>
    <property type="match status" value="1"/>
</dbReference>
<dbReference type="eggNOG" id="COG0664">
    <property type="taxonomic scope" value="Bacteria"/>
</dbReference>
<dbReference type="EMBL" id="AVPJ01000029">
    <property type="protein sequence ID" value="KGN29772.1"/>
    <property type="molecule type" value="Genomic_DNA"/>
</dbReference>
<feature type="transmembrane region" description="Helical" evidence="6">
    <location>
        <begin position="310"/>
        <end position="331"/>
    </location>
</feature>